<feature type="region of interest" description="Disordered" evidence="1">
    <location>
        <begin position="1"/>
        <end position="158"/>
    </location>
</feature>
<evidence type="ECO:0008006" key="5">
    <source>
        <dbReference type="Google" id="ProtNLM"/>
    </source>
</evidence>
<keyword evidence="4" id="KW-1185">Reference proteome</keyword>
<keyword evidence="2" id="KW-0812">Transmembrane</keyword>
<accession>A0ABW5G365</accession>
<protein>
    <recommendedName>
        <fullName evidence="5">DUF4878 domain-containing protein</fullName>
    </recommendedName>
</protein>
<dbReference type="EMBL" id="JBHUKR010000011">
    <property type="protein sequence ID" value="MFD2419361.1"/>
    <property type="molecule type" value="Genomic_DNA"/>
</dbReference>
<dbReference type="RefSeq" id="WP_378267357.1">
    <property type="nucleotide sequence ID" value="NZ_JBHUKR010000011.1"/>
</dbReference>
<gene>
    <name evidence="3" type="ORF">ACFSXZ_23800</name>
</gene>
<keyword evidence="2" id="KW-0472">Membrane</keyword>
<evidence type="ECO:0000256" key="2">
    <source>
        <dbReference type="SAM" id="Phobius"/>
    </source>
</evidence>
<feature type="compositionally biased region" description="Gly residues" evidence="1">
    <location>
        <begin position="14"/>
        <end position="25"/>
    </location>
</feature>
<reference evidence="4" key="1">
    <citation type="journal article" date="2019" name="Int. J. Syst. Evol. Microbiol.">
        <title>The Global Catalogue of Microorganisms (GCM) 10K type strain sequencing project: providing services to taxonomists for standard genome sequencing and annotation.</title>
        <authorList>
            <consortium name="The Broad Institute Genomics Platform"/>
            <consortium name="The Broad Institute Genome Sequencing Center for Infectious Disease"/>
            <person name="Wu L."/>
            <person name="Ma J."/>
        </authorList>
    </citation>
    <scope>NUCLEOTIDE SEQUENCE [LARGE SCALE GENOMIC DNA]</scope>
    <source>
        <strain evidence="4">CGMCC 4.7645</strain>
    </source>
</reference>
<evidence type="ECO:0000313" key="3">
    <source>
        <dbReference type="EMBL" id="MFD2419361.1"/>
    </source>
</evidence>
<evidence type="ECO:0000313" key="4">
    <source>
        <dbReference type="Proteomes" id="UP001597417"/>
    </source>
</evidence>
<dbReference type="Proteomes" id="UP001597417">
    <property type="component" value="Unassembled WGS sequence"/>
</dbReference>
<organism evidence="3 4">
    <name type="scientific">Amycolatopsis pigmentata</name>
    <dbReference type="NCBI Taxonomy" id="450801"/>
    <lineage>
        <taxon>Bacteria</taxon>
        <taxon>Bacillati</taxon>
        <taxon>Actinomycetota</taxon>
        <taxon>Actinomycetes</taxon>
        <taxon>Pseudonocardiales</taxon>
        <taxon>Pseudonocardiaceae</taxon>
        <taxon>Amycolatopsis</taxon>
    </lineage>
</organism>
<feature type="compositionally biased region" description="Polar residues" evidence="1">
    <location>
        <begin position="119"/>
        <end position="133"/>
    </location>
</feature>
<evidence type="ECO:0000256" key="1">
    <source>
        <dbReference type="SAM" id="MobiDB-lite"/>
    </source>
</evidence>
<comment type="caution">
    <text evidence="3">The sequence shown here is derived from an EMBL/GenBank/DDBJ whole genome shotgun (WGS) entry which is preliminary data.</text>
</comment>
<sequence length="300" mass="30473">MTYPPQPEQPSGQQPGGSGQSGAPGGPDSSGFPQFGPPGAPDASGFPPFGQSGAPDSSGFPQFGQPGAPDSSGFPQFGQPGAPDSSGYPQSGGFPQGGFPQGGYPQSGGFPQGGYPQNFPANFPQSGGYQDQFGQPAYGQPAYPGYGQPGGFGAPQEEQRKSKTGLWIGLSVAIVVILGAVGVTGFVVPGFFLVTSQSSTPHTTLQAITDGLNKHDQAALRGTICQDGNPQLGNAVTRVDSVSDAKITSEPTKVTDTEYTGVIDVVYDGAPDTITAKLANENGKWCWKDASDAPKTPAGG</sequence>
<feature type="compositionally biased region" description="Low complexity" evidence="1">
    <location>
        <begin position="134"/>
        <end position="146"/>
    </location>
</feature>
<feature type="transmembrane region" description="Helical" evidence="2">
    <location>
        <begin position="166"/>
        <end position="194"/>
    </location>
</feature>
<keyword evidence="2" id="KW-1133">Transmembrane helix</keyword>
<feature type="compositionally biased region" description="Low complexity" evidence="1">
    <location>
        <begin position="102"/>
        <end position="117"/>
    </location>
</feature>
<proteinExistence type="predicted"/>
<name>A0ABW5G365_9PSEU</name>